<protein>
    <submittedName>
        <fullName evidence="3">Uncharacterized protein</fullName>
    </submittedName>
</protein>
<evidence type="ECO:0000313" key="4">
    <source>
        <dbReference type="Proteomes" id="UP001642360"/>
    </source>
</evidence>
<evidence type="ECO:0000256" key="1">
    <source>
        <dbReference type="SAM" id="Coils"/>
    </source>
</evidence>
<evidence type="ECO:0000313" key="3">
    <source>
        <dbReference type="EMBL" id="CAK9164619.1"/>
    </source>
</evidence>
<evidence type="ECO:0000256" key="2">
    <source>
        <dbReference type="SAM" id="Phobius"/>
    </source>
</evidence>
<keyword evidence="2" id="KW-0812">Transmembrane</keyword>
<organism evidence="3 4">
    <name type="scientific">Ilex paraguariensis</name>
    <name type="common">yerba mate</name>
    <dbReference type="NCBI Taxonomy" id="185542"/>
    <lineage>
        <taxon>Eukaryota</taxon>
        <taxon>Viridiplantae</taxon>
        <taxon>Streptophyta</taxon>
        <taxon>Embryophyta</taxon>
        <taxon>Tracheophyta</taxon>
        <taxon>Spermatophyta</taxon>
        <taxon>Magnoliopsida</taxon>
        <taxon>eudicotyledons</taxon>
        <taxon>Gunneridae</taxon>
        <taxon>Pentapetalae</taxon>
        <taxon>asterids</taxon>
        <taxon>campanulids</taxon>
        <taxon>Aquifoliales</taxon>
        <taxon>Aquifoliaceae</taxon>
        <taxon>Ilex</taxon>
    </lineage>
</organism>
<dbReference type="PANTHER" id="PTHR31170:SF17">
    <property type="match status" value="1"/>
</dbReference>
<dbReference type="EMBL" id="CAUOFW020004247">
    <property type="protein sequence ID" value="CAK9164619.1"/>
    <property type="molecule type" value="Genomic_DNA"/>
</dbReference>
<keyword evidence="4" id="KW-1185">Reference proteome</keyword>
<comment type="caution">
    <text evidence="3">The sequence shown here is derived from an EMBL/GenBank/DDBJ whole genome shotgun (WGS) entry which is preliminary data.</text>
</comment>
<reference evidence="3 4" key="1">
    <citation type="submission" date="2024-02" db="EMBL/GenBank/DDBJ databases">
        <authorList>
            <person name="Vignale AGUSTIN F."/>
            <person name="Sosa J E."/>
            <person name="Modenutti C."/>
        </authorList>
    </citation>
    <scope>NUCLEOTIDE SEQUENCE [LARGE SCALE GENOMIC DNA]</scope>
</reference>
<dbReference type="Pfam" id="PF03140">
    <property type="entry name" value="DUF247"/>
    <property type="match status" value="1"/>
</dbReference>
<feature type="coiled-coil region" evidence="1">
    <location>
        <begin position="71"/>
        <end position="98"/>
    </location>
</feature>
<keyword evidence="2" id="KW-0472">Membrane</keyword>
<gene>
    <name evidence="3" type="ORF">ILEXP_LOCUS33761</name>
</gene>
<proteinExistence type="predicted"/>
<dbReference type="AlphaFoldDB" id="A0ABC8TAV0"/>
<sequence>MSQLSSGINERLAFLSSASICPFIFKINEQLHRQNKKAYEPEILGVGPYYHKKVNLQMMEVHKLRYLDELLKRRNESVDGYLEALKNLEKEARNYYAEPIKLNKDKFVEMMLLDGCFIIELFRKFNNPTSRDEHDPIFQIPNIRKSIRRDLLLFENQIPLFVLIQLIDMTENSNQGNPQDILARWALNFFRATISSFLPSQTSNNQPTTIPTTIPKYNDRHLLSLVHDAWYSLIAEKGSSPETDTHHGFIKGVTKVLKSAIEFSKGKKSSSSPDIDLENVSCHGIDTNHELKEDFILVKESSMFVDNEFENVSSCATDTNEEFIESVAEPTNCSSSNEIEFANGPSSGTTFEKSPRCFSLIHDAWYSCIPEKGTSPRIDTNHKFIKSVTELREAGIKFEKTKCSLLFDVKFENGIIKIPPLRVDDDTEWLFRNLIAYEQYSGKTRNTYMTDYMTFMDCLLNSPKDVEILRHSGIIDNWLGDDKVVSTMFNKMCNQIMVNVNSKTFYYGKVFKEVNEYCKHRRHGWMAFLRYNYCNSPWSILSVTVATVFLLLTVIQTGCSILQV</sequence>
<dbReference type="InterPro" id="IPR004158">
    <property type="entry name" value="DUF247_pln"/>
</dbReference>
<name>A0ABC8TAV0_9AQUA</name>
<dbReference type="Proteomes" id="UP001642360">
    <property type="component" value="Unassembled WGS sequence"/>
</dbReference>
<accession>A0ABC8TAV0</accession>
<dbReference type="PANTHER" id="PTHR31170">
    <property type="entry name" value="BNAC04G53230D PROTEIN"/>
    <property type="match status" value="1"/>
</dbReference>
<feature type="transmembrane region" description="Helical" evidence="2">
    <location>
        <begin position="538"/>
        <end position="562"/>
    </location>
</feature>
<keyword evidence="2" id="KW-1133">Transmembrane helix</keyword>
<keyword evidence="1" id="KW-0175">Coiled coil</keyword>